<evidence type="ECO:0000313" key="2">
    <source>
        <dbReference type="EMBL" id="MBM4564991.1"/>
    </source>
</evidence>
<feature type="transmembrane region" description="Helical" evidence="1">
    <location>
        <begin position="238"/>
        <end position="260"/>
    </location>
</feature>
<feature type="transmembrane region" description="Helical" evidence="1">
    <location>
        <begin position="26"/>
        <end position="45"/>
    </location>
</feature>
<feature type="transmembrane region" description="Helical" evidence="1">
    <location>
        <begin position="419"/>
        <end position="439"/>
    </location>
</feature>
<protein>
    <recommendedName>
        <fullName evidence="4">Integral membrane protein</fullName>
    </recommendedName>
</protein>
<feature type="transmembrane region" description="Helical" evidence="1">
    <location>
        <begin position="712"/>
        <end position="733"/>
    </location>
</feature>
<evidence type="ECO:0000313" key="3">
    <source>
        <dbReference type="Proteomes" id="UP000808906"/>
    </source>
</evidence>
<evidence type="ECO:0008006" key="4">
    <source>
        <dbReference type="Google" id="ProtNLM"/>
    </source>
</evidence>
<feature type="transmembrane region" description="Helical" evidence="1">
    <location>
        <begin position="213"/>
        <end position="231"/>
    </location>
</feature>
<accession>A0A9Q2UYR8</accession>
<organism evidence="2 3">
    <name type="scientific">Rhodococcus hoagii</name>
    <name type="common">Corynebacterium equii</name>
    <dbReference type="NCBI Taxonomy" id="43767"/>
    <lineage>
        <taxon>Bacteria</taxon>
        <taxon>Bacillati</taxon>
        <taxon>Actinomycetota</taxon>
        <taxon>Actinomycetes</taxon>
        <taxon>Mycobacteriales</taxon>
        <taxon>Nocardiaceae</taxon>
        <taxon>Prescottella</taxon>
    </lineage>
</organism>
<feature type="transmembrane region" description="Helical" evidence="1">
    <location>
        <begin position="338"/>
        <end position="358"/>
    </location>
</feature>
<feature type="transmembrane region" description="Helical" evidence="1">
    <location>
        <begin position="147"/>
        <end position="164"/>
    </location>
</feature>
<dbReference type="InterPro" id="IPR018580">
    <property type="entry name" value="Uncharacterised_YfhO"/>
</dbReference>
<sequence>MTTQRSTVDGGRATGLRRLNDRLPDWAVAIGVGLVTAVVASIAQWRGSFFFYVGDQHEQFAPMWHMFGESLRDRQWPTMDPSGWMGGNYAAEGLDGIWNPLNWANFLLVSRFDNLSLAAFVVMIEILAILAAGVFLLAREYGARRSAAIMVAVAVPVSGFTLWYEASGWPAGLMAFTWITHFWWSTRRFSRGGTNPLVPFLFGFLAMTTGNPYATLGAIVVLAAVGIELLLARGYGRLVQVAVMGACVGATALLVFLPLLGSSEVTTRDSLAAIANDTFLVPDLGDIAASSSPTYLPSMSTWAGGRLEANPTTYFVWFALPLLPWIRWRELRARTAGAVSVFVVGGFYLVATLAPSNVWLFRWPVRLVEYLYLAGAVLLALGLSSGLARDHVRRRAVTTAVIVAAGAYLSWAVRPDETPTHLLGLAVTALLVTALLVAFRWAGAAAAASVAVVGTAAVLFLQSSLLPAPAPKPDQPPAPATAAPAFDLPRVAAGTSGYRGTVLQLAALDRTGPEDARNGEILFGNLPRAAGVESIASYTGMGFAEFAEELCMDYRGATCAAAYDRLWQPADDRTPAPLIDVMGVSTLVLQRALLPEVAAGDPPPGWHVAYDTPVRVVWVRDVVLPEAGRVTWASPGVEVTAESSAPARAEIRFSADEPGHIVFARLAWPGYTAAVDGRSVDPSDGPAGLLAVDVPAGEHTLVVEYRSPGLRFGVAAALGAFAVVLVQTILWYVRPRRRSASPEPSDAA</sequence>
<feature type="transmembrane region" description="Helical" evidence="1">
    <location>
        <begin position="309"/>
        <end position="326"/>
    </location>
</feature>
<feature type="transmembrane region" description="Helical" evidence="1">
    <location>
        <begin position="395"/>
        <end position="413"/>
    </location>
</feature>
<evidence type="ECO:0000256" key="1">
    <source>
        <dbReference type="SAM" id="Phobius"/>
    </source>
</evidence>
<dbReference type="EMBL" id="WUXR01000002">
    <property type="protein sequence ID" value="MBM4564991.1"/>
    <property type="molecule type" value="Genomic_DNA"/>
</dbReference>
<comment type="caution">
    <text evidence="2">The sequence shown here is derived from an EMBL/GenBank/DDBJ whole genome shotgun (WGS) entry which is preliminary data.</text>
</comment>
<dbReference type="RefSeq" id="WP_084961143.1">
    <property type="nucleotide sequence ID" value="NZ_CP095477.1"/>
</dbReference>
<dbReference type="Proteomes" id="UP000808906">
    <property type="component" value="Unassembled WGS sequence"/>
</dbReference>
<feature type="transmembrane region" description="Helical" evidence="1">
    <location>
        <begin position="370"/>
        <end position="388"/>
    </location>
</feature>
<reference evidence="2" key="1">
    <citation type="submission" date="2019-11" db="EMBL/GenBank/DDBJ databases">
        <title>Spread of Macrolides and rifampicin resistant Rhodococcus equi in clinical isolates in the USA.</title>
        <authorList>
            <person name="Alvarez-Narvaez S."/>
            <person name="Huber L."/>
            <person name="Cohen N.D."/>
            <person name="Slovis N."/>
            <person name="Greiter M."/>
            <person name="Giguere S."/>
            <person name="Hart K."/>
        </authorList>
    </citation>
    <scope>NUCLEOTIDE SEQUENCE</scope>
    <source>
        <strain evidence="2">Lh_17</strain>
    </source>
</reference>
<keyword evidence="1" id="KW-0472">Membrane</keyword>
<name>A0A9Q2UYR8_RHOHA</name>
<gene>
    <name evidence="2" type="ORF">GS441_05925</name>
</gene>
<feature type="transmembrane region" description="Helical" evidence="1">
    <location>
        <begin position="446"/>
        <end position="466"/>
    </location>
</feature>
<dbReference type="PANTHER" id="PTHR38454">
    <property type="entry name" value="INTEGRAL MEMBRANE PROTEIN-RELATED"/>
    <property type="match status" value="1"/>
</dbReference>
<proteinExistence type="predicted"/>
<feature type="transmembrane region" description="Helical" evidence="1">
    <location>
        <begin position="115"/>
        <end position="138"/>
    </location>
</feature>
<dbReference type="PANTHER" id="PTHR38454:SF1">
    <property type="entry name" value="INTEGRAL MEMBRANE PROTEIN"/>
    <property type="match status" value="1"/>
</dbReference>
<keyword evidence="1" id="KW-1133">Transmembrane helix</keyword>
<dbReference type="AlphaFoldDB" id="A0A9Q2UYR8"/>
<keyword evidence="1" id="KW-0812">Transmembrane</keyword>